<dbReference type="STRING" id="1274631.LMTR13_13840"/>
<gene>
    <name evidence="1" type="ORF">LMTR13_13840</name>
</gene>
<dbReference type="RefSeq" id="WP_065728364.1">
    <property type="nucleotide sequence ID" value="NZ_CP016428.1"/>
</dbReference>
<dbReference type="AlphaFoldDB" id="A0A1B1UEI3"/>
<accession>A0A1B1UEI3</accession>
<name>A0A1B1UEI3_9BRAD</name>
<dbReference type="EMBL" id="CP016428">
    <property type="protein sequence ID" value="ANW01096.1"/>
    <property type="molecule type" value="Genomic_DNA"/>
</dbReference>
<dbReference type="Proteomes" id="UP000092839">
    <property type="component" value="Chromosome"/>
</dbReference>
<dbReference type="KEGG" id="bic:LMTR13_13840"/>
<organism evidence="1 2">
    <name type="scientific">Bradyrhizobium icense</name>
    <dbReference type="NCBI Taxonomy" id="1274631"/>
    <lineage>
        <taxon>Bacteria</taxon>
        <taxon>Pseudomonadati</taxon>
        <taxon>Pseudomonadota</taxon>
        <taxon>Alphaproteobacteria</taxon>
        <taxon>Hyphomicrobiales</taxon>
        <taxon>Nitrobacteraceae</taxon>
        <taxon>Bradyrhizobium</taxon>
    </lineage>
</organism>
<proteinExistence type="predicted"/>
<evidence type="ECO:0000313" key="2">
    <source>
        <dbReference type="Proteomes" id="UP000092839"/>
    </source>
</evidence>
<reference evidence="1 2" key="1">
    <citation type="submission" date="2016-07" db="EMBL/GenBank/DDBJ databases">
        <title>Complete genome sequence of Bradyrhizobium icense LMTR 13T, a potential inoculant strain isolated from lima bean (Phaseolus lunatus) in Peru.</title>
        <authorList>
            <person name="Ormeno-Orrillo E."/>
            <person name="Duran D."/>
            <person name="Rogel M.A."/>
            <person name="Rey L."/>
            <person name="Imperial J."/>
            <person name="Ruiz-Argueso T."/>
            <person name="Martinez-Romero E."/>
        </authorList>
    </citation>
    <scope>NUCLEOTIDE SEQUENCE [LARGE SCALE GENOMIC DNA]</scope>
    <source>
        <strain evidence="1 2">LMTR 13</strain>
    </source>
</reference>
<keyword evidence="2" id="KW-1185">Reference proteome</keyword>
<sequence length="117" mass="13644">MLLYAMKCKSASVADIRYPNGVSQLDSHFRTDQRLRREHSAFRHGLSKSDVHNARRDLERRLMVRSFGRNLWPVFRSFRQAPAEHTGGLDAVADKAKQNEWHERQWRALRRSGTNAA</sequence>
<evidence type="ECO:0000313" key="1">
    <source>
        <dbReference type="EMBL" id="ANW01096.1"/>
    </source>
</evidence>
<protein>
    <submittedName>
        <fullName evidence="1">Uncharacterized protein</fullName>
    </submittedName>
</protein>